<dbReference type="AlphaFoldDB" id="A0A0K2BLL6"/>
<dbReference type="GO" id="GO:0003677">
    <property type="term" value="F:DNA binding"/>
    <property type="evidence" value="ECO:0007669"/>
    <property type="project" value="UniProtKB-UniRule"/>
</dbReference>
<evidence type="ECO:0000256" key="2">
    <source>
        <dbReference type="ARBA" id="ARBA00022723"/>
    </source>
</evidence>
<dbReference type="Pfam" id="PF13361">
    <property type="entry name" value="UvrD_C"/>
    <property type="match status" value="1"/>
</dbReference>
<feature type="active site" description="For nuclease activity" evidence="15">
    <location>
        <position position="1104"/>
    </location>
</feature>
<comment type="cofactor">
    <cofactor evidence="15">
        <name>Mg(2+)</name>
        <dbReference type="ChEBI" id="CHEBI:18420"/>
    </cofactor>
    <text evidence="15">Binds 1 Mg(2+) ion per subunit.</text>
</comment>
<accession>A0A0K2BLL6</accession>
<evidence type="ECO:0000256" key="14">
    <source>
        <dbReference type="ARBA" id="ARBA00048988"/>
    </source>
</evidence>
<evidence type="ECO:0000259" key="18">
    <source>
        <dbReference type="PROSITE" id="PS51217"/>
    </source>
</evidence>
<evidence type="ECO:0000256" key="10">
    <source>
        <dbReference type="ARBA" id="ARBA00023125"/>
    </source>
</evidence>
<name>A0A0K2BLL6_9GAMM</name>
<feature type="binding site" evidence="16">
    <location>
        <begin position="23"/>
        <end position="30"/>
    </location>
    <ligand>
        <name>ATP</name>
        <dbReference type="ChEBI" id="CHEBI:30616"/>
    </ligand>
</feature>
<evidence type="ECO:0000256" key="12">
    <source>
        <dbReference type="ARBA" id="ARBA00023235"/>
    </source>
</evidence>
<dbReference type="InterPro" id="IPR011604">
    <property type="entry name" value="PDDEXK-like_dom_sf"/>
</dbReference>
<evidence type="ECO:0000256" key="15">
    <source>
        <dbReference type="HAMAP-Rule" id="MF_01485"/>
    </source>
</evidence>
<comment type="domain">
    <text evidence="15">The C-terminal domain has nuclease activity and interacts with RecD. It interacts with RecA, facilitating its loading onto ssDNA.</text>
</comment>
<evidence type="ECO:0000256" key="7">
    <source>
        <dbReference type="ARBA" id="ARBA00022839"/>
    </source>
</evidence>
<comment type="catalytic activity">
    <reaction evidence="13 15">
        <text>Couples ATP hydrolysis with the unwinding of duplex DNA by translocating in the 3'-5' direction.</text>
        <dbReference type="EC" id="5.6.2.4"/>
    </reaction>
</comment>
<dbReference type="PANTHER" id="PTHR11070:SF23">
    <property type="entry name" value="RECBCD ENZYME SUBUNIT RECB"/>
    <property type="match status" value="1"/>
</dbReference>
<keyword evidence="10 15" id="KW-0238">DNA-binding</keyword>
<feature type="binding site" evidence="15">
    <location>
        <position position="979"/>
    </location>
    <ligand>
        <name>Mg(2+)</name>
        <dbReference type="ChEBI" id="CHEBI:18420"/>
    </ligand>
</feature>
<dbReference type="SUPFAM" id="SSF52540">
    <property type="entry name" value="P-loop containing nucleoside triphosphate hydrolases"/>
    <property type="match status" value="1"/>
</dbReference>
<dbReference type="EC" id="5.6.2.4" evidence="15"/>
<protein>
    <recommendedName>
        <fullName evidence="15">RecBCD enzyme subunit RecB</fullName>
        <ecNumber evidence="15">3.1.11.5</ecNumber>
        <ecNumber evidence="15">5.6.2.4</ecNumber>
    </recommendedName>
    <alternativeName>
        <fullName evidence="15">DNA 3'-5' helicase subunit RecB</fullName>
    </alternativeName>
    <alternativeName>
        <fullName evidence="15">Exonuclease V subunit RecB</fullName>
        <shortName evidence="15">ExoV subunit RecB</shortName>
    </alternativeName>
    <alternativeName>
        <fullName evidence="15">Helicase/nuclease RecBCD subunit RecB</fullName>
    </alternativeName>
</protein>
<dbReference type="EC" id="3.1.11.5" evidence="15"/>
<dbReference type="InterPro" id="IPR027417">
    <property type="entry name" value="P-loop_NTPase"/>
</dbReference>
<dbReference type="SUPFAM" id="SSF52980">
    <property type="entry name" value="Restriction endonuclease-like"/>
    <property type="match status" value="1"/>
</dbReference>
<keyword evidence="3 15" id="KW-0547">Nucleotide-binding</keyword>
<evidence type="ECO:0000313" key="19">
    <source>
        <dbReference type="EMBL" id="AKZ66077.1"/>
    </source>
</evidence>
<keyword evidence="9 15" id="KW-0460">Magnesium</keyword>
<evidence type="ECO:0000256" key="9">
    <source>
        <dbReference type="ARBA" id="ARBA00022842"/>
    </source>
</evidence>
<dbReference type="PANTHER" id="PTHR11070">
    <property type="entry name" value="UVRD / RECB / PCRA DNA HELICASE FAMILY MEMBER"/>
    <property type="match status" value="1"/>
</dbReference>
<dbReference type="KEGG" id="bcig:AB162_494"/>
<dbReference type="Gene3D" id="3.90.320.10">
    <property type="match status" value="1"/>
</dbReference>
<feature type="region of interest" description="Nuclease activity, interacts with RecD and RecA" evidence="15">
    <location>
        <begin position="920"/>
        <end position="1198"/>
    </location>
</feature>
<dbReference type="GO" id="GO:0016887">
    <property type="term" value="F:ATP hydrolysis activity"/>
    <property type="evidence" value="ECO:0007669"/>
    <property type="project" value="RHEA"/>
</dbReference>
<dbReference type="GO" id="GO:0005829">
    <property type="term" value="C:cytosol"/>
    <property type="evidence" value="ECO:0007669"/>
    <property type="project" value="TreeGrafter"/>
</dbReference>
<evidence type="ECO:0000256" key="3">
    <source>
        <dbReference type="ARBA" id="ARBA00022741"/>
    </source>
</evidence>
<evidence type="ECO:0000256" key="6">
    <source>
        <dbReference type="ARBA" id="ARBA00022806"/>
    </source>
</evidence>
<evidence type="ECO:0000256" key="1">
    <source>
        <dbReference type="ARBA" id="ARBA00022722"/>
    </source>
</evidence>
<dbReference type="Proteomes" id="UP000056466">
    <property type="component" value="Chromosome"/>
</dbReference>
<evidence type="ECO:0000256" key="5">
    <source>
        <dbReference type="ARBA" id="ARBA00022801"/>
    </source>
</evidence>
<dbReference type="GO" id="GO:0000724">
    <property type="term" value="P:double-strand break repair via homologous recombination"/>
    <property type="evidence" value="ECO:0007669"/>
    <property type="project" value="UniProtKB-UniRule"/>
</dbReference>
<gene>
    <name evidence="15 19" type="primary">recB</name>
    <name evidence="19" type="ORF">AB162_494</name>
</gene>
<keyword evidence="8 15" id="KW-0067">ATP-binding</keyword>
<dbReference type="RefSeq" id="WP_260080515.1">
    <property type="nucleotide sequence ID" value="NZ_CP011787.1"/>
</dbReference>
<evidence type="ECO:0000256" key="16">
    <source>
        <dbReference type="PROSITE-ProRule" id="PRU00560"/>
    </source>
</evidence>
<organism evidence="19 20">
    <name type="scientific">Candidatus Palibaumannia cicadellinicola</name>
    <dbReference type="NCBI Taxonomy" id="186490"/>
    <lineage>
        <taxon>Bacteria</taxon>
        <taxon>Pseudomonadati</taxon>
        <taxon>Pseudomonadota</taxon>
        <taxon>Gammaproteobacteria</taxon>
        <taxon>Candidatus Palibaumannia</taxon>
    </lineage>
</organism>
<dbReference type="InterPro" id="IPR014017">
    <property type="entry name" value="DNA_helicase_UvrD-like_C"/>
</dbReference>
<dbReference type="InterPro" id="IPR004586">
    <property type="entry name" value="RecB"/>
</dbReference>
<dbReference type="Gene3D" id="1.10.486.10">
    <property type="entry name" value="PCRA, domain 4"/>
    <property type="match status" value="1"/>
</dbReference>
<keyword evidence="1 15" id="KW-0540">Nuclease</keyword>
<dbReference type="InterPro" id="IPR000212">
    <property type="entry name" value="DNA_helicase_UvrD/REP"/>
</dbReference>
<dbReference type="Pfam" id="PF00580">
    <property type="entry name" value="UvrD-helicase"/>
    <property type="match status" value="1"/>
</dbReference>
<feature type="binding site" evidence="15">
    <location>
        <position position="1091"/>
    </location>
    <ligand>
        <name>Mg(2+)</name>
        <dbReference type="ChEBI" id="CHEBI:18420"/>
    </ligand>
</feature>
<comment type="catalytic activity">
    <reaction evidence="15">
        <text>Exonucleolytic cleavage (in the presence of ATP) in either 5'- to 3'- or 3'- to 5'-direction to yield 5'-phosphooligonucleotides.</text>
        <dbReference type="EC" id="3.1.11.5"/>
    </reaction>
</comment>
<dbReference type="GO" id="GO:0000287">
    <property type="term" value="F:magnesium ion binding"/>
    <property type="evidence" value="ECO:0007669"/>
    <property type="project" value="UniProtKB-UniRule"/>
</dbReference>
<evidence type="ECO:0000259" key="17">
    <source>
        <dbReference type="PROSITE" id="PS51198"/>
    </source>
</evidence>
<feature type="domain" description="UvrD-like helicase ATP-binding" evidence="17">
    <location>
        <begin position="2"/>
        <end position="457"/>
    </location>
</feature>
<dbReference type="InterPro" id="IPR014016">
    <property type="entry name" value="UvrD-like_ATP-bd"/>
</dbReference>
<feature type="domain" description="UvrD-like helicase C-terminal" evidence="18">
    <location>
        <begin position="487"/>
        <end position="757"/>
    </location>
</feature>
<evidence type="ECO:0000313" key="20">
    <source>
        <dbReference type="Proteomes" id="UP000056466"/>
    </source>
</evidence>
<dbReference type="EMBL" id="CP011787">
    <property type="protein sequence ID" value="AKZ66077.1"/>
    <property type="molecule type" value="Genomic_DNA"/>
</dbReference>
<sequence>MSIRYNIINPITLPLKKNCLIEASAGTGKTYTLVVIYLRLLLGLGQTCDYYRPLKVTEILLVTFTETTTKELRSRIRDNIYRLRISCYCGHSDDPLLAALLSQITNLKLAFNQLLMAEQQIDEAAIFTIHGFCQRMINHSSIQSGLIFQPTLLTDELNLLKQVSADFWRRYFYQLPENVALIVQKHWTNPDNLLAELLPYLYSEAIIICSHPREKNESIIDRYIRIIDNIDAFKQQWCAIEQDLLPIILNINLIHLLKLGYSNKNILYSWKKISLWAASRPTVDDEIPKELELIKYVVIQASNIMQKHELQHNLLYKAIENLFLNPLSLREFIVILAIEEIRKYLAQEKQIRNEIGFNDLLIRFDSILTSNIGNTVAKYVRSKYPIAIIDEFQDTDSKQYRILSKIYGLATKLSVLFLIGDPKQAIYSFRGADIFTYMLARKLVADKYTLETNWRSSPGMINAVNKLFQCLPNPFIFSKITFKPVVAASCNANLRFVLYNKHQPAMQLWLETSNAVGVIDYNKIMANQCATTISNWLIAASANLAFFENNQGKKILQASDIAILVRNRNEAVLIRDALTLLSISSVYLSNLDSVFKTTEAREILLILEAVVSLEQDNKNNKIRCALTTRLLGCNAEVIYKFNFYEFHRKKWITEFNFYRKIWLKHGILPMLYHLITRNHIAELLLGSSGGERSITNVLHLCELLQEEASKNLDNEYALVRWLSSNIRSPNENEKNQQLWLESDRNLVKIITVHKSKGLEFPIVILPFASNFRKKKLSIFHDRKKYQYLFDISNSPNSIKLADEERLAEDLRLLYVAVTRSIYHCCISIAPIFHGNRKKIGTSDFHSSAIGFLIQQKQIGNAVFLRSKLENLMDRAAGDIGLLEINNNTKSLPVVQKEGQKYIDIAAPISVRVYKSNYFDIWQITSYTGLHKIKESSILDLHPNIDVETAGDNQKFNNKEIKELTPHTFPCGALAGTFLHRLFEKIDFTTIQIDSTFLSTELKNYNIDQCWLPMLKKWIKTIITTSLNGTKLSLSMLDRSILHVEWPFLLTVKNIVKAQEIDKLCKHYDKLSALCPPLDFLPIKGMLKGVIDLVFCWKKRYYLLDYKSNWLGEASSAYTKLSIEQAMINNRYELQYQLYTLALHRYLRHRLLNYDYEIHFGGVFYLFVRGFDIDIPNKSIYICRPDKNFIDRLDKMFNG</sequence>
<comment type="catalytic activity">
    <reaction evidence="14 15">
        <text>ATP + H2O = ADP + phosphate + H(+)</text>
        <dbReference type="Rhea" id="RHEA:13065"/>
        <dbReference type="ChEBI" id="CHEBI:15377"/>
        <dbReference type="ChEBI" id="CHEBI:15378"/>
        <dbReference type="ChEBI" id="CHEBI:30616"/>
        <dbReference type="ChEBI" id="CHEBI:43474"/>
        <dbReference type="ChEBI" id="CHEBI:456216"/>
        <dbReference type="EC" id="5.6.2.4"/>
    </reaction>
</comment>
<reference evidence="19 20" key="1">
    <citation type="submission" date="2015-06" db="EMBL/GenBank/DDBJ databases">
        <title>Lineage-specific patterns of genome deterioration in obligate symbionts.</title>
        <authorList>
            <person name="Bennett G.M."/>
            <person name="McCutcheon J.P."/>
            <person name="McDonald B.R."/>
            <person name="Moran N.A."/>
        </authorList>
    </citation>
    <scope>NUCLEOTIDE SEQUENCE [LARGE SCALE GENOMIC DNA]</scope>
    <source>
        <strain evidence="19 20">B-GSS</strain>
    </source>
</reference>
<keyword evidence="4 15" id="KW-0227">DNA damage</keyword>
<keyword evidence="6 15" id="KW-0347">Helicase</keyword>
<evidence type="ECO:0000256" key="11">
    <source>
        <dbReference type="ARBA" id="ARBA00023204"/>
    </source>
</evidence>
<proteinExistence type="inferred from homology"/>
<comment type="domain">
    <text evidence="15">The N-terminal DNA-binding domain is a ssDNA-dependent ATPase and has ATP-dependent 3'-5' helicase function. This domain interacts with RecC.</text>
</comment>
<dbReference type="HAMAP" id="MF_01485">
    <property type="entry name" value="RecB"/>
    <property type="match status" value="1"/>
</dbReference>
<keyword evidence="2 15" id="KW-0479">Metal-binding</keyword>
<keyword evidence="11 15" id="KW-0234">DNA repair</keyword>
<dbReference type="PROSITE" id="PS51217">
    <property type="entry name" value="UVRD_HELICASE_CTER"/>
    <property type="match status" value="1"/>
</dbReference>
<dbReference type="InterPro" id="IPR011335">
    <property type="entry name" value="Restrct_endonuc-II-like"/>
</dbReference>
<comment type="function">
    <text evidence="15">A helicase/nuclease that prepares dsDNA breaks (DSB) for recombinational DNA repair. Binds to DSBs and unwinds DNA via a highly rapid and processive ATP-dependent bidirectional helicase activity. Unwinds dsDNA until it encounters a Chi (crossover hotspot instigator) sequence from the 3' direction. Cuts ssDNA a few nucleotides 3' to the Chi site. The properties and activities of the enzyme are changed at Chi. The Chi-altered holoenzyme produces a long 3'-ssDNA overhang and facilitates RecA-binding to the ssDNA for homologous DNA recombination and repair. Holoenzyme degrades any linearized DNA that is unable to undergo homologous recombination. In the holoenzyme this subunit contributes ATPase, 3'-5' helicase, exonuclease activity and loads RecA onto ssDNA.</text>
</comment>
<dbReference type="GO" id="GO:0008854">
    <property type="term" value="F:exodeoxyribonuclease V activity"/>
    <property type="evidence" value="ECO:0007669"/>
    <property type="project" value="UniProtKB-EC"/>
</dbReference>
<dbReference type="NCBIfam" id="TIGR00609">
    <property type="entry name" value="recB"/>
    <property type="match status" value="1"/>
</dbReference>
<evidence type="ECO:0000256" key="8">
    <source>
        <dbReference type="ARBA" id="ARBA00022840"/>
    </source>
</evidence>
<comment type="miscellaneous">
    <text evidence="15">In the RecBCD complex, RecB has a slow 3'-5' helicase, an exonuclease activity and loads RecA onto ssDNA, RecD has a fast 5'-3' helicase activity, while RecC stimulates the ATPase and processivity of the RecB helicase and contributes to recognition of the Chi site.</text>
</comment>
<dbReference type="GO" id="GO:0005524">
    <property type="term" value="F:ATP binding"/>
    <property type="evidence" value="ECO:0007669"/>
    <property type="project" value="UniProtKB-UniRule"/>
</dbReference>
<keyword evidence="20" id="KW-1185">Reference proteome</keyword>
<dbReference type="Gene3D" id="3.40.50.300">
    <property type="entry name" value="P-loop containing nucleotide triphosphate hydrolases"/>
    <property type="match status" value="2"/>
</dbReference>
<keyword evidence="12 15" id="KW-0413">Isomerase</keyword>
<feature type="region of interest" description="DNA-binding and helicase activity, interacts with RecC" evidence="15">
    <location>
        <begin position="1"/>
        <end position="865"/>
    </location>
</feature>
<comment type="similarity">
    <text evidence="15">Belongs to the helicase family. UvrD subfamily.</text>
</comment>
<dbReference type="Gene3D" id="1.10.3170.10">
    <property type="entry name" value="Recbcd, chain B, domain 2"/>
    <property type="match status" value="1"/>
</dbReference>
<feature type="binding site" evidence="15">
    <location>
        <position position="1104"/>
    </location>
    <ligand>
        <name>Mg(2+)</name>
        <dbReference type="ChEBI" id="CHEBI:18420"/>
    </ligand>
</feature>
<dbReference type="PROSITE" id="PS51198">
    <property type="entry name" value="UVRD_HELICASE_ATP_BIND"/>
    <property type="match status" value="1"/>
</dbReference>
<keyword evidence="7 15" id="KW-0269">Exonuclease</keyword>
<comment type="subunit">
    <text evidence="15">Heterotrimer of RecB, RecC and RecD. All subunits contribute to DNA-binding. Interacts with RecA.</text>
</comment>
<evidence type="ECO:0000256" key="4">
    <source>
        <dbReference type="ARBA" id="ARBA00022763"/>
    </source>
</evidence>
<dbReference type="PATRIC" id="fig|186490.8.peg.465"/>
<dbReference type="GO" id="GO:0043138">
    <property type="term" value="F:3'-5' DNA helicase activity"/>
    <property type="evidence" value="ECO:0007669"/>
    <property type="project" value="UniProtKB-UniRule"/>
</dbReference>
<dbReference type="GO" id="GO:0009338">
    <property type="term" value="C:exodeoxyribonuclease V complex"/>
    <property type="evidence" value="ECO:0007669"/>
    <property type="project" value="TreeGrafter"/>
</dbReference>
<dbReference type="CDD" id="cd22352">
    <property type="entry name" value="RecB_C-like"/>
    <property type="match status" value="1"/>
</dbReference>
<evidence type="ECO:0000256" key="13">
    <source>
        <dbReference type="ARBA" id="ARBA00034617"/>
    </source>
</evidence>
<keyword evidence="5 15" id="KW-0378">Hydrolase</keyword>